<keyword evidence="9" id="KW-0812">Transmembrane</keyword>
<reference evidence="12 13" key="1">
    <citation type="submission" date="2019-07" db="EMBL/GenBank/DDBJ databases">
        <authorList>
            <person name="Hibberd C M."/>
            <person name="Gehrig L. J."/>
            <person name="Chang H.-W."/>
            <person name="Venkatesh S."/>
        </authorList>
    </citation>
    <scope>NUCLEOTIDE SEQUENCE [LARGE SCALE GENOMIC DNA]</scope>
    <source>
        <strain evidence="12">Ruminococcus_obeum_SSTS_Bg7063</strain>
    </source>
</reference>
<sequence length="375" mass="41889">MKKLKIFPKTFLYSLAIMLLIVGVAHLILYLLLPQMVIDFVPSEATGNVSLTIAGKYEPAGLMKSAMLRALPLSVICCVFLSVLCAYFFSKGTTSSIRQLSKAVKKMSELDQSAQCLISSQDELGELANDVNQLYHRLLCMIENLELEKEKTSENERAKIDFLRSASHELKTPVTALNAMLENMILGVGRYQDYDDCLPECKAITERLSEMIHEILETSKLSVSTKNAVPIKINVSELLASLCEPYQLIATTHGVQFHLKIDDAVSVELPIHEFSKALSNILGNAVAYTPNGKCVSVYLRAHMIVVENECTPISKEELPHLFEPFYRPDFSRNRETGGNGLGLYIVATIFQTLNVPYSFVPMEQPQGMRFTIQLL</sequence>
<evidence type="ECO:0000313" key="12">
    <source>
        <dbReference type="EMBL" id="VUX08115.1"/>
    </source>
</evidence>
<dbReference type="PANTHER" id="PTHR45453">
    <property type="entry name" value="PHOSPHATE REGULON SENSOR PROTEIN PHOR"/>
    <property type="match status" value="1"/>
</dbReference>
<evidence type="ECO:0000313" key="13">
    <source>
        <dbReference type="Proteomes" id="UP000409147"/>
    </source>
</evidence>
<protein>
    <recommendedName>
        <fullName evidence="3">histidine kinase</fullName>
        <ecNumber evidence="3">2.7.13.3</ecNumber>
    </recommendedName>
</protein>
<gene>
    <name evidence="12" type="primary">baeS_2</name>
    <name evidence="12" type="ORF">ROSSTS7063_01781</name>
</gene>
<dbReference type="GO" id="GO:0004721">
    <property type="term" value="F:phosphoprotein phosphatase activity"/>
    <property type="evidence" value="ECO:0007669"/>
    <property type="project" value="TreeGrafter"/>
</dbReference>
<evidence type="ECO:0000256" key="8">
    <source>
        <dbReference type="SAM" id="Coils"/>
    </source>
</evidence>
<keyword evidence="8" id="KW-0175">Coiled coil</keyword>
<accession>A0A564TLN0</accession>
<keyword evidence="9" id="KW-0472">Membrane</keyword>
<dbReference type="PANTHER" id="PTHR45453:SF1">
    <property type="entry name" value="PHOSPHATE REGULON SENSOR PROTEIN PHOR"/>
    <property type="match status" value="1"/>
</dbReference>
<dbReference type="Gene3D" id="1.10.287.130">
    <property type="match status" value="1"/>
</dbReference>
<dbReference type="SMART" id="SM00304">
    <property type="entry name" value="HAMP"/>
    <property type="match status" value="1"/>
</dbReference>
<dbReference type="AlphaFoldDB" id="A0A564TLN0"/>
<evidence type="ECO:0000256" key="9">
    <source>
        <dbReference type="SAM" id="Phobius"/>
    </source>
</evidence>
<evidence type="ECO:0000259" key="10">
    <source>
        <dbReference type="PROSITE" id="PS50109"/>
    </source>
</evidence>
<dbReference type="SUPFAM" id="SSF47384">
    <property type="entry name" value="Homodimeric domain of signal transducing histidine kinase"/>
    <property type="match status" value="1"/>
</dbReference>
<feature type="domain" description="Histidine kinase" evidence="10">
    <location>
        <begin position="165"/>
        <end position="375"/>
    </location>
</feature>
<evidence type="ECO:0000256" key="7">
    <source>
        <dbReference type="ARBA" id="ARBA00023012"/>
    </source>
</evidence>
<keyword evidence="6 12" id="KW-0418">Kinase</keyword>
<dbReference type="GO" id="GO:0005886">
    <property type="term" value="C:plasma membrane"/>
    <property type="evidence" value="ECO:0007669"/>
    <property type="project" value="TreeGrafter"/>
</dbReference>
<dbReference type="GO" id="GO:0016036">
    <property type="term" value="P:cellular response to phosphate starvation"/>
    <property type="evidence" value="ECO:0007669"/>
    <property type="project" value="TreeGrafter"/>
</dbReference>
<dbReference type="Pfam" id="PF02518">
    <property type="entry name" value="HATPase_c"/>
    <property type="match status" value="1"/>
</dbReference>
<evidence type="ECO:0000256" key="5">
    <source>
        <dbReference type="ARBA" id="ARBA00022679"/>
    </source>
</evidence>
<dbReference type="EC" id="2.7.13.3" evidence="3"/>
<dbReference type="SMART" id="SM00387">
    <property type="entry name" value="HATPase_c"/>
    <property type="match status" value="1"/>
</dbReference>
<dbReference type="SMART" id="SM00388">
    <property type="entry name" value="HisKA"/>
    <property type="match status" value="1"/>
</dbReference>
<feature type="transmembrane region" description="Helical" evidence="9">
    <location>
        <begin position="341"/>
        <end position="360"/>
    </location>
</feature>
<dbReference type="EMBL" id="CABHNB010000022">
    <property type="protein sequence ID" value="VUX08115.1"/>
    <property type="molecule type" value="Genomic_DNA"/>
</dbReference>
<keyword evidence="13" id="KW-1185">Reference proteome</keyword>
<proteinExistence type="predicted"/>
<dbReference type="PROSITE" id="PS50885">
    <property type="entry name" value="HAMP"/>
    <property type="match status" value="1"/>
</dbReference>
<dbReference type="Pfam" id="PF00672">
    <property type="entry name" value="HAMP"/>
    <property type="match status" value="1"/>
</dbReference>
<dbReference type="InterPro" id="IPR003661">
    <property type="entry name" value="HisK_dim/P_dom"/>
</dbReference>
<dbReference type="InterPro" id="IPR050351">
    <property type="entry name" value="BphY/WalK/GraS-like"/>
</dbReference>
<dbReference type="Gene3D" id="6.10.340.10">
    <property type="match status" value="1"/>
</dbReference>
<evidence type="ECO:0000256" key="6">
    <source>
        <dbReference type="ARBA" id="ARBA00022777"/>
    </source>
</evidence>
<dbReference type="SUPFAM" id="SSF55874">
    <property type="entry name" value="ATPase domain of HSP90 chaperone/DNA topoisomerase II/histidine kinase"/>
    <property type="match status" value="1"/>
</dbReference>
<evidence type="ECO:0000259" key="11">
    <source>
        <dbReference type="PROSITE" id="PS50885"/>
    </source>
</evidence>
<evidence type="ECO:0000256" key="4">
    <source>
        <dbReference type="ARBA" id="ARBA00022553"/>
    </source>
</evidence>
<dbReference type="PROSITE" id="PS50109">
    <property type="entry name" value="HIS_KIN"/>
    <property type="match status" value="1"/>
</dbReference>
<keyword evidence="9" id="KW-1133">Transmembrane helix</keyword>
<dbReference type="GO" id="GO:0000155">
    <property type="term" value="F:phosphorelay sensor kinase activity"/>
    <property type="evidence" value="ECO:0007669"/>
    <property type="project" value="InterPro"/>
</dbReference>
<name>A0A564TLN0_9FIRM</name>
<dbReference type="InterPro" id="IPR003660">
    <property type="entry name" value="HAMP_dom"/>
</dbReference>
<dbReference type="InterPro" id="IPR005467">
    <property type="entry name" value="His_kinase_dom"/>
</dbReference>
<organism evidence="12 13">
    <name type="scientific">Blautia obeum</name>
    <dbReference type="NCBI Taxonomy" id="40520"/>
    <lineage>
        <taxon>Bacteria</taxon>
        <taxon>Bacillati</taxon>
        <taxon>Bacillota</taxon>
        <taxon>Clostridia</taxon>
        <taxon>Lachnospirales</taxon>
        <taxon>Lachnospiraceae</taxon>
        <taxon>Blautia</taxon>
    </lineage>
</organism>
<dbReference type="InterPro" id="IPR036890">
    <property type="entry name" value="HATPase_C_sf"/>
</dbReference>
<keyword evidence="5 12" id="KW-0808">Transferase</keyword>
<dbReference type="Gene3D" id="3.30.565.10">
    <property type="entry name" value="Histidine kinase-like ATPase, C-terminal domain"/>
    <property type="match status" value="1"/>
</dbReference>
<evidence type="ECO:0000256" key="1">
    <source>
        <dbReference type="ARBA" id="ARBA00000085"/>
    </source>
</evidence>
<feature type="transmembrane region" description="Helical" evidence="9">
    <location>
        <begin position="66"/>
        <end position="89"/>
    </location>
</feature>
<evidence type="ECO:0000256" key="2">
    <source>
        <dbReference type="ARBA" id="ARBA00004370"/>
    </source>
</evidence>
<feature type="coiled-coil region" evidence="8">
    <location>
        <begin position="128"/>
        <end position="155"/>
    </location>
</feature>
<dbReference type="Proteomes" id="UP000409147">
    <property type="component" value="Unassembled WGS sequence"/>
</dbReference>
<feature type="transmembrane region" description="Helical" evidence="9">
    <location>
        <begin position="12"/>
        <end position="33"/>
    </location>
</feature>
<evidence type="ECO:0000256" key="3">
    <source>
        <dbReference type="ARBA" id="ARBA00012438"/>
    </source>
</evidence>
<feature type="domain" description="HAMP" evidence="11">
    <location>
        <begin position="91"/>
        <end position="143"/>
    </location>
</feature>
<dbReference type="InterPro" id="IPR036097">
    <property type="entry name" value="HisK_dim/P_sf"/>
</dbReference>
<keyword evidence="4" id="KW-0597">Phosphoprotein</keyword>
<dbReference type="InterPro" id="IPR003594">
    <property type="entry name" value="HATPase_dom"/>
</dbReference>
<comment type="subcellular location">
    <subcellularLocation>
        <location evidence="2">Membrane</location>
    </subcellularLocation>
</comment>
<keyword evidence="7" id="KW-0902">Two-component regulatory system</keyword>
<dbReference type="Pfam" id="PF00512">
    <property type="entry name" value="HisKA"/>
    <property type="match status" value="1"/>
</dbReference>
<comment type="catalytic activity">
    <reaction evidence="1">
        <text>ATP + protein L-histidine = ADP + protein N-phospho-L-histidine.</text>
        <dbReference type="EC" id="2.7.13.3"/>
    </reaction>
</comment>
<dbReference type="CDD" id="cd00082">
    <property type="entry name" value="HisKA"/>
    <property type="match status" value="1"/>
</dbReference>
<dbReference type="SUPFAM" id="SSF158472">
    <property type="entry name" value="HAMP domain-like"/>
    <property type="match status" value="1"/>
</dbReference>
<dbReference type="RefSeq" id="WP_144369020.1">
    <property type="nucleotide sequence ID" value="NZ_CABHNB010000022.1"/>
</dbReference>
<dbReference type="CDD" id="cd06225">
    <property type="entry name" value="HAMP"/>
    <property type="match status" value="1"/>
</dbReference>